<reference evidence="2 3" key="1">
    <citation type="submission" date="2019-02" db="EMBL/GenBank/DDBJ databases">
        <title>Deep-cultivation of Planctomycetes and their phenomic and genomic characterization uncovers novel biology.</title>
        <authorList>
            <person name="Wiegand S."/>
            <person name="Jogler M."/>
            <person name="Boedeker C."/>
            <person name="Pinto D."/>
            <person name="Vollmers J."/>
            <person name="Rivas-Marin E."/>
            <person name="Kohn T."/>
            <person name="Peeters S.H."/>
            <person name="Heuer A."/>
            <person name="Rast P."/>
            <person name="Oberbeckmann S."/>
            <person name="Bunk B."/>
            <person name="Jeske O."/>
            <person name="Meyerdierks A."/>
            <person name="Storesund J.E."/>
            <person name="Kallscheuer N."/>
            <person name="Luecker S."/>
            <person name="Lage O.M."/>
            <person name="Pohl T."/>
            <person name="Merkel B.J."/>
            <person name="Hornburger P."/>
            <person name="Mueller R.-W."/>
            <person name="Bruemmer F."/>
            <person name="Labrenz M."/>
            <person name="Spormann A.M."/>
            <person name="Op den Camp H."/>
            <person name="Overmann J."/>
            <person name="Amann R."/>
            <person name="Jetten M.S.M."/>
            <person name="Mascher T."/>
            <person name="Medema M.H."/>
            <person name="Devos D.P."/>
            <person name="Kaster A.-K."/>
            <person name="Ovreas L."/>
            <person name="Rohde M."/>
            <person name="Galperin M.Y."/>
            <person name="Jogler C."/>
        </authorList>
    </citation>
    <scope>NUCLEOTIDE SEQUENCE [LARGE SCALE GENOMIC DNA]</scope>
    <source>
        <strain evidence="2 3">Pan44</strain>
    </source>
</reference>
<accession>A0A517SGZ7</accession>
<gene>
    <name evidence="2" type="ORF">Pan44_34340</name>
</gene>
<evidence type="ECO:0000259" key="1">
    <source>
        <dbReference type="Pfam" id="PF01370"/>
    </source>
</evidence>
<feature type="domain" description="NAD-dependent epimerase/dehydratase" evidence="1">
    <location>
        <begin position="4"/>
        <end position="235"/>
    </location>
</feature>
<dbReference type="InParanoid" id="A0A517SGZ7"/>
<dbReference type="Gene3D" id="3.40.50.720">
    <property type="entry name" value="NAD(P)-binding Rossmann-like Domain"/>
    <property type="match status" value="1"/>
</dbReference>
<dbReference type="AlphaFoldDB" id="A0A517SGZ7"/>
<dbReference type="GO" id="GO:0005737">
    <property type="term" value="C:cytoplasm"/>
    <property type="evidence" value="ECO:0007669"/>
    <property type="project" value="TreeGrafter"/>
</dbReference>
<dbReference type="Pfam" id="PF01370">
    <property type="entry name" value="Epimerase"/>
    <property type="match status" value="1"/>
</dbReference>
<dbReference type="InterPro" id="IPR051783">
    <property type="entry name" value="NAD(P)-dependent_oxidoreduct"/>
</dbReference>
<dbReference type="InterPro" id="IPR036291">
    <property type="entry name" value="NAD(P)-bd_dom_sf"/>
</dbReference>
<name>A0A517SGZ7_9PLAN</name>
<organism evidence="2 3">
    <name type="scientific">Caulifigura coniformis</name>
    <dbReference type="NCBI Taxonomy" id="2527983"/>
    <lineage>
        <taxon>Bacteria</taxon>
        <taxon>Pseudomonadati</taxon>
        <taxon>Planctomycetota</taxon>
        <taxon>Planctomycetia</taxon>
        <taxon>Planctomycetales</taxon>
        <taxon>Planctomycetaceae</taxon>
        <taxon>Caulifigura</taxon>
    </lineage>
</organism>
<dbReference type="EMBL" id="CP036271">
    <property type="protein sequence ID" value="QDT55391.1"/>
    <property type="molecule type" value="Genomic_DNA"/>
</dbReference>
<dbReference type="SUPFAM" id="SSF51735">
    <property type="entry name" value="NAD(P)-binding Rossmann-fold domains"/>
    <property type="match status" value="1"/>
</dbReference>
<evidence type="ECO:0000313" key="3">
    <source>
        <dbReference type="Proteomes" id="UP000315700"/>
    </source>
</evidence>
<protein>
    <submittedName>
        <fullName evidence="2">3 beta-hydroxysteroid dehydrogenase/Delta 5--&gt;4-isomerase</fullName>
    </submittedName>
</protein>
<sequence length="330" mass="36427">MNTLVTGAAGFLGRRLVRELASEGMAVRCFLRASSRSDELRSFVGEDLWPNVEIVRGDLMNPADCRAAIDGIDVVHHAAAGLTGSTAVMFLNTVVPTRRLIAACLEQPVKRFVLVSSLGVYGAATLKRNGVLDESCPVDAEPERRDPYTYSKVVQEQAAWDACRNHGLPLVVIRPGVIYGPGRGALSNRIGLQMGGRMFRIGGGRQLPYVYVDHVATAMRQAGVEPGIVGEAFNVLDDELPSGKQVLRMYRQAGRRVKSVWIPQTAIGPLSSLYERYSRWSGGQLPGVITRYRTDSMWKPLKFTNTKARERLKWSPHLPFAETFQRSIAE</sequence>
<keyword evidence="3" id="KW-1185">Reference proteome</keyword>
<keyword evidence="2" id="KW-0413">Isomerase</keyword>
<dbReference type="GO" id="GO:0004029">
    <property type="term" value="F:aldehyde dehydrogenase (NAD+) activity"/>
    <property type="evidence" value="ECO:0007669"/>
    <property type="project" value="TreeGrafter"/>
</dbReference>
<evidence type="ECO:0000313" key="2">
    <source>
        <dbReference type="EMBL" id="QDT55391.1"/>
    </source>
</evidence>
<dbReference type="PANTHER" id="PTHR48079:SF6">
    <property type="entry name" value="NAD(P)-BINDING DOMAIN-CONTAINING PROTEIN-RELATED"/>
    <property type="match status" value="1"/>
</dbReference>
<dbReference type="Proteomes" id="UP000315700">
    <property type="component" value="Chromosome"/>
</dbReference>
<dbReference type="PANTHER" id="PTHR48079">
    <property type="entry name" value="PROTEIN YEEZ"/>
    <property type="match status" value="1"/>
</dbReference>
<dbReference type="RefSeq" id="WP_145031149.1">
    <property type="nucleotide sequence ID" value="NZ_CP036271.1"/>
</dbReference>
<dbReference type="InterPro" id="IPR001509">
    <property type="entry name" value="Epimerase_deHydtase"/>
</dbReference>
<dbReference type="GO" id="GO:0016853">
    <property type="term" value="F:isomerase activity"/>
    <property type="evidence" value="ECO:0007669"/>
    <property type="project" value="UniProtKB-KW"/>
</dbReference>
<dbReference type="KEGG" id="ccos:Pan44_34340"/>
<proteinExistence type="predicted"/>
<dbReference type="OrthoDB" id="9811425at2"/>